<accession>A0A1G6MSR1</accession>
<evidence type="ECO:0000256" key="2">
    <source>
        <dbReference type="SAM" id="MobiDB-lite"/>
    </source>
</evidence>
<sequence>MNRIRRLLLTSGTLLMLTAGICFVTAPADAAVTPVAPLQEEMQFLTPLQQTEDERLMAVLWVQRSAEYRGLSYQAYNLATMEVDKALAQRREEEKTLRKATANRNRERQRNGATSRDDGRIPPENETGKQSGQKGSLRPLAVVLDIDETIVSNAPIGVYYLEHPEARANYNAWEQWIVQHNELLPGAGDFLKYANKHGIQVFYVTGRGPQDKAATSRFLQKAGLPFPDATHLLMNDRSGSKMNHFARLARRYDIICYLGDNAGDFPIGAVREDNPVIYKEENTDKNSGSATTIHNNGTKHLAVAKTETEIQNGKPKTEMPLDIESMLKHDKNAKRNRIVDDHKHSFGTKFILLPNPMYGDWESNLAKKYRKLPAEQRIALRKAALKRFEIKEKRK</sequence>
<feature type="chain" id="PRO_5011706572" evidence="3">
    <location>
        <begin position="31"/>
        <end position="395"/>
    </location>
</feature>
<gene>
    <name evidence="4" type="ORF">SAMN04487864_110123</name>
</gene>
<protein>
    <submittedName>
        <fullName evidence="4">5'-nucleotidase, lipoprotein e(P4) family</fullName>
    </submittedName>
</protein>
<dbReference type="AlphaFoldDB" id="A0A1G6MSR1"/>
<dbReference type="InterPro" id="IPR023214">
    <property type="entry name" value="HAD_sf"/>
</dbReference>
<reference evidence="5" key="1">
    <citation type="submission" date="2016-10" db="EMBL/GenBank/DDBJ databases">
        <authorList>
            <person name="Varghese N."/>
            <person name="Submissions S."/>
        </authorList>
    </citation>
    <scope>NUCLEOTIDE SEQUENCE [LARGE SCALE GENOMIC DNA]</scope>
    <source>
        <strain evidence="5">DSM 11005</strain>
    </source>
</reference>
<feature type="region of interest" description="Disordered" evidence="2">
    <location>
        <begin position="92"/>
        <end position="134"/>
    </location>
</feature>
<evidence type="ECO:0000256" key="3">
    <source>
        <dbReference type="SAM" id="SignalP"/>
    </source>
</evidence>
<dbReference type="Proteomes" id="UP000198943">
    <property type="component" value="Unassembled WGS sequence"/>
</dbReference>
<dbReference type="InterPro" id="IPR005519">
    <property type="entry name" value="Acid_phosphat_B-like"/>
</dbReference>
<evidence type="ECO:0000313" key="4">
    <source>
        <dbReference type="EMBL" id="SDC58579.1"/>
    </source>
</evidence>
<feature type="signal peptide" evidence="3">
    <location>
        <begin position="1"/>
        <end position="30"/>
    </location>
</feature>
<keyword evidence="4" id="KW-0449">Lipoprotein</keyword>
<name>A0A1G6MSR1_9FIRM</name>
<dbReference type="SUPFAM" id="SSF56784">
    <property type="entry name" value="HAD-like"/>
    <property type="match status" value="1"/>
</dbReference>
<dbReference type="EMBL" id="FMYW01000010">
    <property type="protein sequence ID" value="SDC58579.1"/>
    <property type="molecule type" value="Genomic_DNA"/>
</dbReference>
<dbReference type="PANTHER" id="PTHR31284">
    <property type="entry name" value="ACID PHOSPHATASE-LIKE PROTEIN"/>
    <property type="match status" value="1"/>
</dbReference>
<dbReference type="OrthoDB" id="395856at2"/>
<feature type="compositionally biased region" description="Basic and acidic residues" evidence="2">
    <location>
        <begin position="104"/>
        <end position="127"/>
    </location>
</feature>
<evidence type="ECO:0000256" key="1">
    <source>
        <dbReference type="ARBA" id="ARBA00022729"/>
    </source>
</evidence>
<evidence type="ECO:0000313" key="5">
    <source>
        <dbReference type="Proteomes" id="UP000198943"/>
    </source>
</evidence>
<dbReference type="Pfam" id="PF03767">
    <property type="entry name" value="Acid_phosphat_B"/>
    <property type="match status" value="1"/>
</dbReference>
<organism evidence="4 5">
    <name type="scientific">Succiniclasticum ruminis</name>
    <dbReference type="NCBI Taxonomy" id="40841"/>
    <lineage>
        <taxon>Bacteria</taxon>
        <taxon>Bacillati</taxon>
        <taxon>Bacillota</taxon>
        <taxon>Negativicutes</taxon>
        <taxon>Acidaminococcales</taxon>
        <taxon>Acidaminococcaceae</taxon>
        <taxon>Succiniclasticum</taxon>
    </lineage>
</organism>
<proteinExistence type="predicted"/>
<dbReference type="RefSeq" id="WP_093730705.1">
    <property type="nucleotide sequence ID" value="NZ_FMYW01000010.1"/>
</dbReference>
<dbReference type="Gene3D" id="3.40.50.1000">
    <property type="entry name" value="HAD superfamily/HAD-like"/>
    <property type="match status" value="1"/>
</dbReference>
<keyword evidence="5" id="KW-1185">Reference proteome</keyword>
<keyword evidence="1 3" id="KW-0732">Signal</keyword>
<dbReference type="PANTHER" id="PTHR31284:SF10">
    <property type="entry name" value="ACID PHOSPHATASE-LIKE PROTEIN"/>
    <property type="match status" value="1"/>
</dbReference>
<dbReference type="InterPro" id="IPR036412">
    <property type="entry name" value="HAD-like_sf"/>
</dbReference>